<dbReference type="Proteomes" id="UP001057279">
    <property type="component" value="Linkage Group LG15"/>
</dbReference>
<accession>A0ACB9UM32</accession>
<evidence type="ECO:0000313" key="1">
    <source>
        <dbReference type="EMBL" id="KAI4572840.1"/>
    </source>
</evidence>
<comment type="caution">
    <text evidence="1">The sequence shown here is derived from an EMBL/GenBank/DDBJ whole genome shotgun (WGS) entry which is preliminary data.</text>
</comment>
<proteinExistence type="predicted"/>
<gene>
    <name evidence="1" type="ORF">MJG53_012678</name>
</gene>
<name>A0ACB9UM32_9CETA</name>
<dbReference type="EMBL" id="CM043040">
    <property type="protein sequence ID" value="KAI4572840.1"/>
    <property type="molecule type" value="Genomic_DNA"/>
</dbReference>
<organism evidence="1 2">
    <name type="scientific">Ovis ammon polii x Ovis aries</name>
    <dbReference type="NCBI Taxonomy" id="2918886"/>
    <lineage>
        <taxon>Eukaryota</taxon>
        <taxon>Metazoa</taxon>
        <taxon>Chordata</taxon>
        <taxon>Craniata</taxon>
        <taxon>Vertebrata</taxon>
        <taxon>Euteleostomi</taxon>
        <taxon>Mammalia</taxon>
        <taxon>Eutheria</taxon>
        <taxon>Laurasiatheria</taxon>
        <taxon>Artiodactyla</taxon>
        <taxon>Ruminantia</taxon>
        <taxon>Pecora</taxon>
        <taxon>Bovidae</taxon>
        <taxon>Caprinae</taxon>
        <taxon>Ovis</taxon>
    </lineage>
</organism>
<keyword evidence="2" id="KW-1185">Reference proteome</keyword>
<reference evidence="1" key="1">
    <citation type="submission" date="2022-03" db="EMBL/GenBank/DDBJ databases">
        <title>Genomic analyses of argali, domestic sheep and their hybrids provide insights into chromosomal evolution, heterosis and genetic basis of agronomic traits.</title>
        <authorList>
            <person name="Li M."/>
        </authorList>
    </citation>
    <scope>NUCLEOTIDE SEQUENCE</scope>
    <source>
        <strain evidence="1">F1 hybrid</strain>
    </source>
</reference>
<sequence>MNQKEVKARNLSRDTGSLNVKGRIHEVLAVDILRDPQKINIFLPDEIRFYQKPRNAPGQQPCLTSQDPEPTLRTSISGGVNEPADHTAGASTYTQYFKDVVYNNLNNTYMTTHSEKCHSDQDQEMPVSSEELMYLLYIHSLWEKVNLAKFPCFAFVTGHPKPVLVEFRYD</sequence>
<protein>
    <submittedName>
        <fullName evidence="1">Uncharacterized protein</fullName>
    </submittedName>
</protein>
<evidence type="ECO:0000313" key="2">
    <source>
        <dbReference type="Proteomes" id="UP001057279"/>
    </source>
</evidence>